<dbReference type="Pfam" id="PF07690">
    <property type="entry name" value="MFS_1"/>
    <property type="match status" value="1"/>
</dbReference>
<dbReference type="GO" id="GO:0005886">
    <property type="term" value="C:plasma membrane"/>
    <property type="evidence" value="ECO:0007669"/>
    <property type="project" value="UniProtKB-SubCell"/>
</dbReference>
<feature type="transmembrane region" description="Helical" evidence="6">
    <location>
        <begin position="53"/>
        <end position="77"/>
    </location>
</feature>
<gene>
    <name evidence="8" type="ORF">BMAGN_1413</name>
</gene>
<keyword evidence="9" id="KW-1185">Reference proteome</keyword>
<organism evidence="8 9">
    <name type="scientific">Bifidobacterium magnum</name>
    <dbReference type="NCBI Taxonomy" id="1692"/>
    <lineage>
        <taxon>Bacteria</taxon>
        <taxon>Bacillati</taxon>
        <taxon>Actinomycetota</taxon>
        <taxon>Actinomycetes</taxon>
        <taxon>Bifidobacteriales</taxon>
        <taxon>Bifidobacteriaceae</taxon>
        <taxon>Bifidobacterium</taxon>
    </lineage>
</organism>
<comment type="subcellular location">
    <subcellularLocation>
        <location evidence="1">Cell membrane</location>
        <topology evidence="1">Multi-pass membrane protein</topology>
    </subcellularLocation>
</comment>
<dbReference type="InterPro" id="IPR011701">
    <property type="entry name" value="MFS"/>
</dbReference>
<feature type="transmembrane region" description="Helical" evidence="6">
    <location>
        <begin position="439"/>
        <end position="463"/>
    </location>
</feature>
<feature type="transmembrane region" description="Helical" evidence="6">
    <location>
        <begin position="84"/>
        <end position="103"/>
    </location>
</feature>
<dbReference type="STRING" id="1692.BMAGN_1413"/>
<dbReference type="RefSeq" id="WP_022860187.1">
    <property type="nucleotide sequence ID" value="NZ_JGZB01000011.1"/>
</dbReference>
<dbReference type="SUPFAM" id="SSF103473">
    <property type="entry name" value="MFS general substrate transporter"/>
    <property type="match status" value="1"/>
</dbReference>
<keyword evidence="5 6" id="KW-0472">Membrane</keyword>
<dbReference type="GO" id="GO:0022857">
    <property type="term" value="F:transmembrane transporter activity"/>
    <property type="evidence" value="ECO:0007669"/>
    <property type="project" value="InterPro"/>
</dbReference>
<feature type="transmembrane region" description="Helical" evidence="6">
    <location>
        <begin position="358"/>
        <end position="377"/>
    </location>
</feature>
<feature type="transmembrane region" description="Helical" evidence="6">
    <location>
        <begin position="109"/>
        <end position="133"/>
    </location>
</feature>
<feature type="domain" description="Major facilitator superfamily (MFS) profile" evidence="7">
    <location>
        <begin position="18"/>
        <end position="466"/>
    </location>
</feature>
<protein>
    <submittedName>
        <fullName evidence="8">MFS, Drug:H+ Antiporter</fullName>
    </submittedName>
</protein>
<evidence type="ECO:0000256" key="6">
    <source>
        <dbReference type="SAM" id="Phobius"/>
    </source>
</evidence>
<keyword evidence="3 6" id="KW-0812">Transmembrane</keyword>
<dbReference type="Proteomes" id="UP000029052">
    <property type="component" value="Unassembled WGS sequence"/>
</dbReference>
<keyword evidence="2" id="KW-0813">Transport</keyword>
<evidence type="ECO:0000256" key="4">
    <source>
        <dbReference type="ARBA" id="ARBA00022989"/>
    </source>
</evidence>
<evidence type="ECO:0000256" key="3">
    <source>
        <dbReference type="ARBA" id="ARBA00022692"/>
    </source>
</evidence>
<dbReference type="EMBL" id="JGZB01000011">
    <property type="protein sequence ID" value="KFI67197.1"/>
    <property type="molecule type" value="Genomic_DNA"/>
</dbReference>
<dbReference type="InterPro" id="IPR020846">
    <property type="entry name" value="MFS_dom"/>
</dbReference>
<evidence type="ECO:0000256" key="2">
    <source>
        <dbReference type="ARBA" id="ARBA00022448"/>
    </source>
</evidence>
<feature type="transmembrane region" description="Helical" evidence="6">
    <location>
        <begin position="299"/>
        <end position="318"/>
    </location>
</feature>
<evidence type="ECO:0000313" key="8">
    <source>
        <dbReference type="EMBL" id="KFI67197.1"/>
    </source>
</evidence>
<comment type="caution">
    <text evidence="8">The sequence shown here is derived from an EMBL/GenBank/DDBJ whole genome shotgun (WGS) entry which is preliminary data.</text>
</comment>
<evidence type="ECO:0000313" key="9">
    <source>
        <dbReference type="Proteomes" id="UP000029052"/>
    </source>
</evidence>
<dbReference type="AlphaFoldDB" id="A0A087B847"/>
<dbReference type="Gene3D" id="1.20.1720.10">
    <property type="entry name" value="Multidrug resistance protein D"/>
    <property type="match status" value="1"/>
</dbReference>
<reference evidence="8 9" key="1">
    <citation type="submission" date="2014-03" db="EMBL/GenBank/DDBJ databases">
        <title>Genomics of Bifidobacteria.</title>
        <authorList>
            <person name="Ventura M."/>
            <person name="Milani C."/>
            <person name="Lugli G.A."/>
        </authorList>
    </citation>
    <scope>NUCLEOTIDE SEQUENCE [LARGE SCALE GENOMIC DNA]</scope>
    <source>
        <strain evidence="8 9">LMG 11591</strain>
    </source>
</reference>
<evidence type="ECO:0000256" key="5">
    <source>
        <dbReference type="ARBA" id="ARBA00023136"/>
    </source>
</evidence>
<dbReference type="InterPro" id="IPR036259">
    <property type="entry name" value="MFS_trans_sf"/>
</dbReference>
<dbReference type="PANTHER" id="PTHR42718:SF9">
    <property type="entry name" value="MAJOR FACILITATOR SUPERFAMILY MULTIDRUG TRANSPORTER MFSC"/>
    <property type="match status" value="1"/>
</dbReference>
<dbReference type="Gene3D" id="1.20.1250.20">
    <property type="entry name" value="MFS general substrate transporter like domains"/>
    <property type="match status" value="1"/>
</dbReference>
<feature type="transmembrane region" description="Helical" evidence="6">
    <location>
        <begin position="269"/>
        <end position="293"/>
    </location>
</feature>
<feature type="transmembrane region" description="Helical" evidence="6">
    <location>
        <begin position="229"/>
        <end position="248"/>
    </location>
</feature>
<keyword evidence="4 6" id="KW-1133">Transmembrane helix</keyword>
<dbReference type="eggNOG" id="COG2814">
    <property type="taxonomic scope" value="Bacteria"/>
</dbReference>
<evidence type="ECO:0000259" key="7">
    <source>
        <dbReference type="PROSITE" id="PS50850"/>
    </source>
</evidence>
<feature type="transmembrane region" description="Helical" evidence="6">
    <location>
        <begin position="145"/>
        <end position="168"/>
    </location>
</feature>
<name>A0A087B847_9BIFI</name>
<accession>A0A087B847</accession>
<proteinExistence type="predicted"/>
<feature type="transmembrane region" description="Helical" evidence="6">
    <location>
        <begin position="205"/>
        <end position="223"/>
    </location>
</feature>
<dbReference type="PROSITE" id="PS50850">
    <property type="entry name" value="MFS"/>
    <property type="match status" value="1"/>
</dbReference>
<dbReference type="PANTHER" id="PTHR42718">
    <property type="entry name" value="MAJOR FACILITATOR SUPERFAMILY MULTIDRUG TRANSPORTER MFSC"/>
    <property type="match status" value="1"/>
</dbReference>
<feature type="transmembrane region" description="Helical" evidence="6">
    <location>
        <begin position="330"/>
        <end position="352"/>
    </location>
</feature>
<feature type="transmembrane region" description="Helical" evidence="6">
    <location>
        <begin position="174"/>
        <end position="193"/>
    </location>
</feature>
<evidence type="ECO:0000256" key="1">
    <source>
        <dbReference type="ARBA" id="ARBA00004651"/>
    </source>
</evidence>
<sequence>MATAQLPQHHSSRSTTALIVVLLASNVLASIDQSMMNVALDATATHFHVELAMANWTVLGFSIIAGTVIMAAAALLAHFGLRRIIMGGLIFSACGSLLGLLSWNFGSMLAARFLQAITSGLFFPVISAALLLVAPAGKKATLISLNSAVIGAGLAFSPVISGVLLTYLGLRWMFVVPLLLSVALIIAGPFTLFDVEARENRPVDMISVILGFIGLFAFMYGLNDITKNLWHGVIGMGLGAVILAGFLYRQNHIAHPLLDLKPFRYLEFNWGEAVAMLCFMSSLYMSLLAPLYLEGTAGFTPFVAGCWLVVPILLYAGSTYIGGRIEDAHGIWPLVPSGIACVVIGLTGMAFASPARSVVFFVICCGLTYFGIGFVYAPMKSRDLELVPETMSSSASSIHSTLAQVVTSVASALFVGLMSSDSVRLMSQGVSKADAYAQGFSHTLFIDLGIAVVALVLSLGLVLHLGRQHELK</sequence>